<dbReference type="PANTHER" id="PTHR47642:SF5">
    <property type="entry name" value="ATP-DEPENDENT DNA HELICASE"/>
    <property type="match status" value="1"/>
</dbReference>
<feature type="non-terminal residue" evidence="2">
    <location>
        <position position="131"/>
    </location>
</feature>
<dbReference type="Gene3D" id="3.40.50.300">
    <property type="entry name" value="P-loop containing nucleotide triphosphate hydrolases"/>
    <property type="match status" value="1"/>
</dbReference>
<dbReference type="Pfam" id="PF13245">
    <property type="entry name" value="AAA_19"/>
    <property type="match status" value="1"/>
</dbReference>
<reference evidence="2 3" key="1">
    <citation type="submission" date="2016-07" db="EMBL/GenBank/DDBJ databases">
        <title>Pervasive Adenine N6-methylation of Active Genes in Fungi.</title>
        <authorList>
            <consortium name="DOE Joint Genome Institute"/>
            <person name="Mondo S.J."/>
            <person name="Dannebaum R.O."/>
            <person name="Kuo R.C."/>
            <person name="Labutti K."/>
            <person name="Haridas S."/>
            <person name="Kuo A."/>
            <person name="Salamov A."/>
            <person name="Ahrendt S.R."/>
            <person name="Lipzen A."/>
            <person name="Sullivan W."/>
            <person name="Andreopoulos W.B."/>
            <person name="Clum A."/>
            <person name="Lindquist E."/>
            <person name="Daum C."/>
            <person name="Ramamoorthy G.K."/>
            <person name="Gryganskyi A."/>
            <person name="Culley D."/>
            <person name="Magnuson J.K."/>
            <person name="James T.Y."/>
            <person name="O'Malley M.A."/>
            <person name="Stajich J.E."/>
            <person name="Spatafora J.W."/>
            <person name="Visel A."/>
            <person name="Grigoriev I.V."/>
        </authorList>
    </citation>
    <scope>NUCLEOTIDE SEQUENCE [LARGE SCALE GENOMIC DNA]</scope>
    <source>
        <strain evidence="2 3">JEL800</strain>
    </source>
</reference>
<feature type="non-terminal residue" evidence="2">
    <location>
        <position position="1"/>
    </location>
</feature>
<protein>
    <submittedName>
        <fullName evidence="2">Uncharacterized protein</fullName>
    </submittedName>
</protein>
<proteinExistence type="predicted"/>
<evidence type="ECO:0000313" key="1">
    <source>
        <dbReference type="EMBL" id="ORY33568.1"/>
    </source>
</evidence>
<name>A0A1Y2BI82_9FUNG</name>
<dbReference type="SUPFAM" id="SSF52540">
    <property type="entry name" value="P-loop containing nucleoside triphosphate hydrolases"/>
    <property type="match status" value="1"/>
</dbReference>
<dbReference type="InterPro" id="IPR051055">
    <property type="entry name" value="PIF1_helicase"/>
</dbReference>
<dbReference type="AlphaFoldDB" id="A0A1Y2BI82"/>
<dbReference type="EMBL" id="MCGO01000062">
    <property type="protein sequence ID" value="ORY34476.1"/>
    <property type="molecule type" value="Genomic_DNA"/>
</dbReference>
<sequence>DSLAESIIIDFTMYEDQERAFKIMAGAVTNPGPDPLRMLVTGIAGSGKSTVINGFTEYLMRRNEKHRILKLAPTGTAASLIGGQTYHSVLDFEKALKNQLDIASVAERIKGADFIIIDEVSMISARNFYQI</sequence>
<dbReference type="OrthoDB" id="432234at2759"/>
<evidence type="ECO:0000313" key="2">
    <source>
        <dbReference type="EMBL" id="ORY34476.1"/>
    </source>
</evidence>
<gene>
    <name evidence="1" type="ORF">BCR33DRAFT_639062</name>
    <name evidence="2" type="ORF">BCR33DRAFT_644112</name>
</gene>
<keyword evidence="3" id="KW-1185">Reference proteome</keyword>
<dbReference type="PANTHER" id="PTHR47642">
    <property type="entry name" value="ATP-DEPENDENT DNA HELICASE"/>
    <property type="match status" value="1"/>
</dbReference>
<accession>A0A1Y2BI82</accession>
<dbReference type="Proteomes" id="UP000193642">
    <property type="component" value="Unassembled WGS sequence"/>
</dbReference>
<dbReference type="EMBL" id="MCGO01000067">
    <property type="protein sequence ID" value="ORY33568.1"/>
    <property type="molecule type" value="Genomic_DNA"/>
</dbReference>
<dbReference type="InterPro" id="IPR027417">
    <property type="entry name" value="P-loop_NTPase"/>
</dbReference>
<evidence type="ECO:0000313" key="3">
    <source>
        <dbReference type="Proteomes" id="UP000193642"/>
    </source>
</evidence>
<organism evidence="2 3">
    <name type="scientific">Rhizoclosmatium globosum</name>
    <dbReference type="NCBI Taxonomy" id="329046"/>
    <lineage>
        <taxon>Eukaryota</taxon>
        <taxon>Fungi</taxon>
        <taxon>Fungi incertae sedis</taxon>
        <taxon>Chytridiomycota</taxon>
        <taxon>Chytridiomycota incertae sedis</taxon>
        <taxon>Chytridiomycetes</taxon>
        <taxon>Chytridiales</taxon>
        <taxon>Chytriomycetaceae</taxon>
        <taxon>Rhizoclosmatium</taxon>
    </lineage>
</organism>
<comment type="caution">
    <text evidence="2">The sequence shown here is derived from an EMBL/GenBank/DDBJ whole genome shotgun (WGS) entry which is preliminary data.</text>
</comment>